<dbReference type="GO" id="GO:0004350">
    <property type="term" value="F:glutamate-5-semialdehyde dehydrogenase activity"/>
    <property type="evidence" value="ECO:0007669"/>
    <property type="project" value="InterPro"/>
</dbReference>
<name>A0AAW0G8E9_9APHY</name>
<feature type="compositionally biased region" description="Polar residues" evidence="1">
    <location>
        <begin position="26"/>
        <end position="45"/>
    </location>
</feature>
<keyword evidence="3" id="KW-1185">Reference proteome</keyword>
<evidence type="ECO:0000256" key="1">
    <source>
        <dbReference type="SAM" id="MobiDB-lite"/>
    </source>
</evidence>
<protein>
    <recommendedName>
        <fullName evidence="4">Glutamate-5-semialdehyde dehydrogenase</fullName>
    </recommendedName>
</protein>
<dbReference type="SUPFAM" id="SSF53720">
    <property type="entry name" value="ALDH-like"/>
    <property type="match status" value="1"/>
</dbReference>
<feature type="region of interest" description="Disordered" evidence="1">
    <location>
        <begin position="19"/>
        <end position="45"/>
    </location>
</feature>
<dbReference type="AlphaFoldDB" id="A0AAW0G8E9"/>
<dbReference type="PANTHER" id="PTHR11063:SF8">
    <property type="entry name" value="DELTA-1-PYRROLINE-5-CARBOXYLATE SYNTHASE"/>
    <property type="match status" value="1"/>
</dbReference>
<sequence length="202" mass="22374">MYLLGHYLRRITQRHVTPPKHLFFTRKSSPRSGRQSPKPSSQPMFNSLPHPLHLTSFTHVHPSTPESYTTEHLSFTLSVLTVPSLPAAISHINSHSSHHTDCIVTENENHASVFCRGVDSAGTFVNASTRFADGFRFGFGTEVGISTGRIHARGPVGLEGLVIYKYMLKSTDKKGHIVAEFGVGEGKKKYKHTPIEAKTVPF</sequence>
<gene>
    <name evidence="2" type="ORF">QCA50_008864</name>
</gene>
<accession>A0AAW0G8E9</accession>
<dbReference type="InterPro" id="IPR016161">
    <property type="entry name" value="Ald_DH/histidinol_DH"/>
</dbReference>
<dbReference type="Gene3D" id="3.40.309.10">
    <property type="entry name" value="Aldehyde Dehydrogenase, Chain A, domain 2"/>
    <property type="match status" value="1"/>
</dbReference>
<dbReference type="EMBL" id="JASBNA010000012">
    <property type="protein sequence ID" value="KAK7687649.1"/>
    <property type="molecule type" value="Genomic_DNA"/>
</dbReference>
<dbReference type="PROSITE" id="PS01223">
    <property type="entry name" value="PROA"/>
    <property type="match status" value="1"/>
</dbReference>
<comment type="caution">
    <text evidence="2">The sequence shown here is derived from an EMBL/GenBank/DDBJ whole genome shotgun (WGS) entry which is preliminary data.</text>
</comment>
<dbReference type="Proteomes" id="UP001385951">
    <property type="component" value="Unassembled WGS sequence"/>
</dbReference>
<reference evidence="2 3" key="1">
    <citation type="submission" date="2022-09" db="EMBL/GenBank/DDBJ databases">
        <authorList>
            <person name="Palmer J.M."/>
        </authorList>
    </citation>
    <scope>NUCLEOTIDE SEQUENCE [LARGE SCALE GENOMIC DNA]</scope>
    <source>
        <strain evidence="2 3">DSM 7382</strain>
    </source>
</reference>
<organism evidence="2 3">
    <name type="scientific">Cerrena zonata</name>
    <dbReference type="NCBI Taxonomy" id="2478898"/>
    <lineage>
        <taxon>Eukaryota</taxon>
        <taxon>Fungi</taxon>
        <taxon>Dikarya</taxon>
        <taxon>Basidiomycota</taxon>
        <taxon>Agaricomycotina</taxon>
        <taxon>Agaricomycetes</taxon>
        <taxon>Polyporales</taxon>
        <taxon>Cerrenaceae</taxon>
        <taxon>Cerrena</taxon>
    </lineage>
</organism>
<dbReference type="InterPro" id="IPR016162">
    <property type="entry name" value="Ald_DH_N"/>
</dbReference>
<evidence type="ECO:0000313" key="2">
    <source>
        <dbReference type="EMBL" id="KAK7687649.1"/>
    </source>
</evidence>
<evidence type="ECO:0008006" key="4">
    <source>
        <dbReference type="Google" id="ProtNLM"/>
    </source>
</evidence>
<dbReference type="InterPro" id="IPR016163">
    <property type="entry name" value="Ald_DH_C"/>
</dbReference>
<evidence type="ECO:0000313" key="3">
    <source>
        <dbReference type="Proteomes" id="UP001385951"/>
    </source>
</evidence>
<dbReference type="InterPro" id="IPR020593">
    <property type="entry name" value="G-glutamylP_reductase_CS"/>
</dbReference>
<proteinExistence type="predicted"/>
<dbReference type="PANTHER" id="PTHR11063">
    <property type="entry name" value="GLUTAMATE SEMIALDEHYDE DEHYDROGENASE"/>
    <property type="match status" value="1"/>
</dbReference>
<dbReference type="Gene3D" id="3.40.605.10">
    <property type="entry name" value="Aldehyde Dehydrogenase, Chain A, domain 1"/>
    <property type="match status" value="1"/>
</dbReference>